<proteinExistence type="predicted"/>
<dbReference type="AlphaFoldDB" id="A0A078AX69"/>
<reference evidence="1 2" key="1">
    <citation type="submission" date="2014-06" db="EMBL/GenBank/DDBJ databases">
        <authorList>
            <person name="Swart Estienne"/>
        </authorList>
    </citation>
    <scope>NUCLEOTIDE SEQUENCE [LARGE SCALE GENOMIC DNA]</scope>
    <source>
        <strain evidence="1 2">130c</strain>
    </source>
</reference>
<organism evidence="1 2">
    <name type="scientific">Stylonychia lemnae</name>
    <name type="common">Ciliate</name>
    <dbReference type="NCBI Taxonomy" id="5949"/>
    <lineage>
        <taxon>Eukaryota</taxon>
        <taxon>Sar</taxon>
        <taxon>Alveolata</taxon>
        <taxon>Ciliophora</taxon>
        <taxon>Intramacronucleata</taxon>
        <taxon>Spirotrichea</taxon>
        <taxon>Stichotrichia</taxon>
        <taxon>Sporadotrichida</taxon>
        <taxon>Oxytrichidae</taxon>
        <taxon>Stylonychinae</taxon>
        <taxon>Stylonychia</taxon>
    </lineage>
</organism>
<keyword evidence="2" id="KW-1185">Reference proteome</keyword>
<accession>A0A078AX69</accession>
<dbReference type="Proteomes" id="UP000039865">
    <property type="component" value="Unassembled WGS sequence"/>
</dbReference>
<name>A0A078AX69_STYLE</name>
<dbReference type="InParanoid" id="A0A078AX69"/>
<evidence type="ECO:0000313" key="1">
    <source>
        <dbReference type="EMBL" id="CDW85847.1"/>
    </source>
</evidence>
<evidence type="ECO:0000313" key="2">
    <source>
        <dbReference type="Proteomes" id="UP000039865"/>
    </source>
</evidence>
<sequence>MGLNILSSYLPLLQKQVLIHYVVNIHYRDSDFAKQVTEAFKQLEKKQSKRLSVNAMNGKLTEEHLLPTLVIQDRSSGEIITQIFNFVDHFPTKQQATMENVEKLLRIRGILEPLPGKQKQFENKKEEQENLLAVGSSYLQNQLNNDELEQMNNYLMESEKVQELVLDARTINYKQCLLDSFKQVQDPFQIEIEDINFDQNPNDPSQLQMNIKFINQKYQQ</sequence>
<protein>
    <submittedName>
        <fullName evidence="1">Uncharacterized protein</fullName>
    </submittedName>
</protein>
<dbReference type="EMBL" id="CCKQ01014099">
    <property type="protein sequence ID" value="CDW85847.1"/>
    <property type="molecule type" value="Genomic_DNA"/>
</dbReference>
<gene>
    <name evidence="1" type="primary">Contig4762.g5093</name>
    <name evidence="1" type="ORF">STYLEM_14934</name>
</gene>